<keyword evidence="6" id="KW-0406">Ion transport</keyword>
<feature type="transmembrane region" description="Helical" evidence="8">
    <location>
        <begin position="349"/>
        <end position="374"/>
    </location>
</feature>
<dbReference type="GO" id="GO:0007035">
    <property type="term" value="P:vacuolar acidification"/>
    <property type="evidence" value="ECO:0007669"/>
    <property type="project" value="TreeGrafter"/>
</dbReference>
<dbReference type="EMBL" id="QRYW01000058">
    <property type="protein sequence ID" value="RGV18374.1"/>
    <property type="molecule type" value="Genomic_DNA"/>
</dbReference>
<evidence type="ECO:0000313" key="11">
    <source>
        <dbReference type="Proteomes" id="UP000283426"/>
    </source>
</evidence>
<evidence type="ECO:0000256" key="1">
    <source>
        <dbReference type="ARBA" id="ARBA00004141"/>
    </source>
</evidence>
<evidence type="ECO:0000256" key="5">
    <source>
        <dbReference type="ARBA" id="ARBA00022989"/>
    </source>
</evidence>
<dbReference type="InterPro" id="IPR002490">
    <property type="entry name" value="V-ATPase_116kDa_su"/>
</dbReference>
<dbReference type="PANTHER" id="PTHR11629:SF63">
    <property type="entry name" value="V-TYPE PROTON ATPASE SUBUNIT A"/>
    <property type="match status" value="1"/>
</dbReference>
<evidence type="ECO:0000313" key="12">
    <source>
        <dbReference type="Proteomes" id="UP000284434"/>
    </source>
</evidence>
<keyword evidence="7 8" id="KW-0472">Membrane</keyword>
<feature type="transmembrane region" description="Helical" evidence="8">
    <location>
        <begin position="578"/>
        <end position="601"/>
    </location>
</feature>
<feature type="transmembrane region" description="Helical" evidence="8">
    <location>
        <begin position="436"/>
        <end position="454"/>
    </location>
</feature>
<evidence type="ECO:0000313" key="10">
    <source>
        <dbReference type="EMBL" id="RGY03647.1"/>
    </source>
</evidence>
<feature type="transmembrane region" description="Helical" evidence="8">
    <location>
        <begin position="395"/>
        <end position="416"/>
    </location>
</feature>
<comment type="caution">
    <text evidence="10">The sequence shown here is derived from an EMBL/GenBank/DDBJ whole genome shotgun (WGS) entry which is preliminary data.</text>
</comment>
<dbReference type="Proteomes" id="UP000283426">
    <property type="component" value="Unassembled WGS sequence"/>
</dbReference>
<dbReference type="GO" id="GO:0016471">
    <property type="term" value="C:vacuolar proton-transporting V-type ATPase complex"/>
    <property type="evidence" value="ECO:0007669"/>
    <property type="project" value="TreeGrafter"/>
</dbReference>
<evidence type="ECO:0000256" key="4">
    <source>
        <dbReference type="ARBA" id="ARBA00022692"/>
    </source>
</evidence>
<dbReference type="GO" id="GO:0051117">
    <property type="term" value="F:ATPase binding"/>
    <property type="evidence" value="ECO:0007669"/>
    <property type="project" value="TreeGrafter"/>
</dbReference>
<gene>
    <name evidence="9" type="ORF">DWW24_19790</name>
    <name evidence="10" type="ORF">DXA53_17945</name>
</gene>
<dbReference type="Proteomes" id="UP000284434">
    <property type="component" value="Unassembled WGS sequence"/>
</dbReference>
<organism evidence="10 12">
    <name type="scientific">Odoribacter splanchnicus</name>
    <dbReference type="NCBI Taxonomy" id="28118"/>
    <lineage>
        <taxon>Bacteria</taxon>
        <taxon>Pseudomonadati</taxon>
        <taxon>Bacteroidota</taxon>
        <taxon>Bacteroidia</taxon>
        <taxon>Bacteroidales</taxon>
        <taxon>Odoribacteraceae</taxon>
        <taxon>Odoribacter</taxon>
    </lineage>
</organism>
<evidence type="ECO:0000256" key="8">
    <source>
        <dbReference type="SAM" id="Phobius"/>
    </source>
</evidence>
<accession>A0A3D4ZFG5</accession>
<keyword evidence="5 8" id="KW-1133">Transmembrane helix</keyword>
<dbReference type="EMBL" id="QSCO01000034">
    <property type="protein sequence ID" value="RGY03647.1"/>
    <property type="molecule type" value="Genomic_DNA"/>
</dbReference>
<feature type="transmembrane region" description="Helical" evidence="8">
    <location>
        <begin position="466"/>
        <end position="488"/>
    </location>
</feature>
<sequence>MIVPMRKLSLLIFYRDYQAFLGELREKGVVHIHENKKRSAEDEELKHKFAVIKRIGEMIKQLSKRIPETKETFTELLERWSQAMEPKEKLFFYQQVFYAGDRLKEESEVTELDLLTFLENQFKRMEHIDQQIASLEKEGMIYEPWGDLPDEQIGGLQRAGWDLRFFTVPDRKYLPEWEDKYNAFVINQDKGQKYFVTVLPREVEEYPEADVVSFPQMSAEQIRQQVAGLKTEKETVAENLKKIAAFSVEYLKDLKVRICEDTDTLKVKDAAMTLLEDKVIALEGWVPEAIAADTDHWLADKGVAYELEIPTEQDNPPILLKNNKFARLFEFIGELYSLPNYREIDLTPFFAPFFVLFFGFCLGDAGYGLLLLLGITIYKFKAKPAIKPILSLAQWLGISTVIMGIVGGTFFGIQLLDVQVPWMEKMKAYMLDSQQLFNLALIVGAVQIIFGMFLKVANQWKQHGFAAALSTIGWLVLILGEGICYWLSTKGYAMDVPMYVVGAVAGLLIFVFNNVRRNVFINIGAGLWDSYNMVTGLLGDTLSYIRLFALGISSAVLGLVFNDLAMNMSPDVPGVKQLVMLIILLFGHSVNLFMAGLGSFVHPMRLTFVEFYKNAGFEGGGKKYRPYKKRSN</sequence>
<reference evidence="11 12" key="1">
    <citation type="submission" date="2018-08" db="EMBL/GenBank/DDBJ databases">
        <title>A genome reference for cultivated species of the human gut microbiota.</title>
        <authorList>
            <person name="Zou Y."/>
            <person name="Xue W."/>
            <person name="Luo G."/>
        </authorList>
    </citation>
    <scope>NUCLEOTIDE SEQUENCE [LARGE SCALE GENOMIC DNA]</scope>
    <source>
        <strain evidence="9 11">AF14-6AC</strain>
        <strain evidence="10 12">OF03-11</strain>
    </source>
</reference>
<feature type="transmembrane region" description="Helical" evidence="8">
    <location>
        <begin position="544"/>
        <end position="566"/>
    </location>
</feature>
<comment type="subcellular location">
    <subcellularLocation>
        <location evidence="1">Membrane</location>
        <topology evidence="1">Multi-pass membrane protein</topology>
    </subcellularLocation>
</comment>
<feature type="transmembrane region" description="Helical" evidence="8">
    <location>
        <begin position="494"/>
        <end position="512"/>
    </location>
</feature>
<evidence type="ECO:0000256" key="3">
    <source>
        <dbReference type="ARBA" id="ARBA00022448"/>
    </source>
</evidence>
<dbReference type="GO" id="GO:0033179">
    <property type="term" value="C:proton-transporting V-type ATPase, V0 domain"/>
    <property type="evidence" value="ECO:0007669"/>
    <property type="project" value="InterPro"/>
</dbReference>
<proteinExistence type="inferred from homology"/>
<dbReference type="AlphaFoldDB" id="A0A3D4ZFG5"/>
<name>A0A3D4ZFG5_9BACT</name>
<comment type="similarity">
    <text evidence="2">Belongs to the V-ATPase 116 kDa subunit family.</text>
</comment>
<dbReference type="GO" id="GO:0046961">
    <property type="term" value="F:proton-transporting ATPase activity, rotational mechanism"/>
    <property type="evidence" value="ECO:0007669"/>
    <property type="project" value="InterPro"/>
</dbReference>
<evidence type="ECO:0000256" key="2">
    <source>
        <dbReference type="ARBA" id="ARBA00009904"/>
    </source>
</evidence>
<evidence type="ECO:0000256" key="7">
    <source>
        <dbReference type="ARBA" id="ARBA00023136"/>
    </source>
</evidence>
<keyword evidence="3" id="KW-0813">Transport</keyword>
<keyword evidence="4 8" id="KW-0812">Transmembrane</keyword>
<dbReference type="OMA" id="MAVNIMA"/>
<dbReference type="PANTHER" id="PTHR11629">
    <property type="entry name" value="VACUOLAR PROTON ATPASES"/>
    <property type="match status" value="1"/>
</dbReference>
<dbReference type="Pfam" id="PF01496">
    <property type="entry name" value="V_ATPase_I"/>
    <property type="match status" value="2"/>
</dbReference>
<evidence type="ECO:0000256" key="6">
    <source>
        <dbReference type="ARBA" id="ARBA00023065"/>
    </source>
</evidence>
<evidence type="ECO:0000313" key="9">
    <source>
        <dbReference type="EMBL" id="RGV18374.1"/>
    </source>
</evidence>
<protein>
    <submittedName>
        <fullName evidence="10">ATPase</fullName>
    </submittedName>
</protein>